<name>A0ABT0Y885_9ACTN</name>
<comment type="caution">
    <text evidence="2">The sequence shown here is derived from an EMBL/GenBank/DDBJ whole genome shotgun (WGS) entry which is preliminary data.</text>
</comment>
<dbReference type="InterPro" id="IPR002575">
    <property type="entry name" value="Aminoglycoside_PTrfase"/>
</dbReference>
<gene>
    <name evidence="2" type="ORF">LXN57_32280</name>
</gene>
<evidence type="ECO:0000313" key="2">
    <source>
        <dbReference type="EMBL" id="MCM4082255.1"/>
    </source>
</evidence>
<dbReference type="InterPro" id="IPR011009">
    <property type="entry name" value="Kinase-like_dom_sf"/>
</dbReference>
<dbReference type="Pfam" id="PF01636">
    <property type="entry name" value="APH"/>
    <property type="match status" value="1"/>
</dbReference>
<dbReference type="RefSeq" id="WP_251802056.1">
    <property type="nucleotide sequence ID" value="NZ_JAMQOL010000047.1"/>
</dbReference>
<dbReference type="SUPFAM" id="SSF56112">
    <property type="entry name" value="Protein kinase-like (PK-like)"/>
    <property type="match status" value="1"/>
</dbReference>
<organism evidence="2 3">
    <name type="scientific">Paractinoplanes hotanensis</name>
    <dbReference type="NCBI Taxonomy" id="2906497"/>
    <lineage>
        <taxon>Bacteria</taxon>
        <taxon>Bacillati</taxon>
        <taxon>Actinomycetota</taxon>
        <taxon>Actinomycetes</taxon>
        <taxon>Micromonosporales</taxon>
        <taxon>Micromonosporaceae</taxon>
        <taxon>Paractinoplanes</taxon>
    </lineage>
</organism>
<dbReference type="Proteomes" id="UP001523216">
    <property type="component" value="Unassembled WGS sequence"/>
</dbReference>
<evidence type="ECO:0000313" key="3">
    <source>
        <dbReference type="Proteomes" id="UP001523216"/>
    </source>
</evidence>
<keyword evidence="3" id="KW-1185">Reference proteome</keyword>
<sequence length="289" mass="31955">MASTPGGFLTDVDTLLDLPGLQQVKQLRRTDKAVTIAGRWRGQDVVAKQLTSSERHWVKRFAHEVSVYRAFATTPPPWRVPRLHHAGRRLLIIDGLPGASPHTDRYPPRLPEPVVAGMIDALVAFAEWQPPPGLLSTLTTNWPARIRRYAAAGNLPGDVQQPLLDAVADAPLVFGHGDPLASNALADPGQPLVFIDFEFAGMYPRGADLALLGLWLGRHDPGAERRCAQIAEDGGSLHTYQAMRVLWLAREQRLYKSLFDVVEDREHRQWLDDQTADAVTGLRRAVGRG</sequence>
<reference evidence="2 3" key="1">
    <citation type="submission" date="2022-06" db="EMBL/GenBank/DDBJ databases">
        <title>Actinoplanes abujensis sp. nov., isolated from Nigerian arid soil.</title>
        <authorList>
            <person name="Ding P."/>
        </authorList>
    </citation>
    <scope>NUCLEOTIDE SEQUENCE [LARGE SCALE GENOMIC DNA]</scope>
    <source>
        <strain evidence="3">TRM88002</strain>
    </source>
</reference>
<protein>
    <submittedName>
        <fullName evidence="2">Aminoglycoside phosphotransferase family protein</fullName>
    </submittedName>
</protein>
<feature type="domain" description="Aminoglycoside phosphotransferase" evidence="1">
    <location>
        <begin position="44"/>
        <end position="244"/>
    </location>
</feature>
<accession>A0ABT0Y885</accession>
<proteinExistence type="predicted"/>
<dbReference type="EMBL" id="JAMQOL010000047">
    <property type="protein sequence ID" value="MCM4082255.1"/>
    <property type="molecule type" value="Genomic_DNA"/>
</dbReference>
<evidence type="ECO:0000259" key="1">
    <source>
        <dbReference type="Pfam" id="PF01636"/>
    </source>
</evidence>
<dbReference type="Gene3D" id="3.90.1200.10">
    <property type="match status" value="1"/>
</dbReference>